<dbReference type="PROSITE" id="PS51257">
    <property type="entry name" value="PROKAR_LIPOPROTEIN"/>
    <property type="match status" value="1"/>
</dbReference>
<name>A0A4U5TTB7_9FLAO</name>
<dbReference type="SUPFAM" id="SSF51126">
    <property type="entry name" value="Pectin lyase-like"/>
    <property type="match status" value="1"/>
</dbReference>
<keyword evidence="3" id="KW-1185">Reference proteome</keyword>
<keyword evidence="1" id="KW-0732">Signal</keyword>
<gene>
    <name evidence="2" type="ORF">FCN74_04100</name>
</gene>
<evidence type="ECO:0000313" key="3">
    <source>
        <dbReference type="Proteomes" id="UP000306552"/>
    </source>
</evidence>
<dbReference type="OrthoDB" id="1111178at2"/>
<sequence length="520" mass="57661">MIKLLKSYCPFLLVIMVLAMSSCREDFEFEPSSGNLEFSTDTLFLDTVFTNIGSSTFQFKVYNRSDDDISIPSVGLAEGESSKYRLNVDGVPGKTLQNVEILANDSIFVFVEVTADIEEVIAQDTQFLLTDEVEFDSGDQLQKVDLVTLIQDAVFLFPERFEDGTTETISLGMNEEGDEVLIDGFILDDSELVFTNEKPYVIYGYAGVPSGQTLQIQAGARLHFHDNSGIIVAQDASLHVNGQLSSDPESLENEVIFEGDRLEPEFSEVPGQWGTIWLTAGSTDNQFNYATIKNATVGILMDSNDGSNTPTLTLKNTQIYNSSNVGLLARTAFIEAENFVVNNSGQASVNLSLGGQYSFKHSTIANYWQNSFRQFPALLIENQLETQDNLFLADLVEATFSNCIIYGNERVEVLFNRAEEAAFNFKFENSLLRIDPFNTQLLDEPEFDFDNTDLYENILLNASPEFLDTQLNQLNISDESAANGLGNTQSSSEVPFDILGINRTSNPDAGAYESVVFDVE</sequence>
<protein>
    <submittedName>
        <fullName evidence="2">Uncharacterized protein</fullName>
    </submittedName>
</protein>
<dbReference type="InterPro" id="IPR011050">
    <property type="entry name" value="Pectin_lyase_fold/virulence"/>
</dbReference>
<comment type="caution">
    <text evidence="2">The sequence shown here is derived from an EMBL/GenBank/DDBJ whole genome shotgun (WGS) entry which is preliminary data.</text>
</comment>
<evidence type="ECO:0000313" key="2">
    <source>
        <dbReference type="EMBL" id="TKS57607.1"/>
    </source>
</evidence>
<dbReference type="AlphaFoldDB" id="A0A4U5TTB7"/>
<feature type="chain" id="PRO_5020539356" evidence="1">
    <location>
        <begin position="20"/>
        <end position="520"/>
    </location>
</feature>
<dbReference type="RefSeq" id="WP_138931307.1">
    <property type="nucleotide sequence ID" value="NZ_SWMU01000001.1"/>
</dbReference>
<accession>A0A4U5TTB7</accession>
<feature type="signal peptide" evidence="1">
    <location>
        <begin position="1"/>
        <end position="19"/>
    </location>
</feature>
<proteinExistence type="predicted"/>
<organism evidence="2 3">
    <name type="scientific">Mesohalobacter halotolerans</name>
    <dbReference type="NCBI Taxonomy" id="1883405"/>
    <lineage>
        <taxon>Bacteria</taxon>
        <taxon>Pseudomonadati</taxon>
        <taxon>Bacteroidota</taxon>
        <taxon>Flavobacteriia</taxon>
        <taxon>Flavobacteriales</taxon>
        <taxon>Flavobacteriaceae</taxon>
        <taxon>Mesohalobacter</taxon>
    </lineage>
</organism>
<evidence type="ECO:0000256" key="1">
    <source>
        <dbReference type="SAM" id="SignalP"/>
    </source>
</evidence>
<dbReference type="EMBL" id="SWMU01000001">
    <property type="protein sequence ID" value="TKS57607.1"/>
    <property type="molecule type" value="Genomic_DNA"/>
</dbReference>
<dbReference type="Proteomes" id="UP000306552">
    <property type="component" value="Unassembled WGS sequence"/>
</dbReference>
<reference evidence="2 3" key="1">
    <citation type="submission" date="2019-04" db="EMBL/GenBank/DDBJ databases">
        <title>Psychroflexus halotolerans sp. nov., isolated from a marine solar saltern.</title>
        <authorList>
            <person name="Feng X."/>
        </authorList>
    </citation>
    <scope>NUCLEOTIDE SEQUENCE [LARGE SCALE GENOMIC DNA]</scope>
    <source>
        <strain evidence="2 3">WDS2C27</strain>
    </source>
</reference>